<proteinExistence type="predicted"/>
<dbReference type="Gene3D" id="3.40.50.10140">
    <property type="entry name" value="Toll/interleukin-1 receptor homology (TIR) domain"/>
    <property type="match status" value="1"/>
</dbReference>
<dbReference type="GO" id="GO:0005068">
    <property type="term" value="F:transmembrane receptor protein tyrosine kinase adaptor activity"/>
    <property type="evidence" value="ECO:0007669"/>
    <property type="project" value="TreeGrafter"/>
</dbReference>
<evidence type="ECO:0000313" key="3">
    <source>
        <dbReference type="Proteomes" id="UP000728032"/>
    </source>
</evidence>
<evidence type="ECO:0000259" key="1">
    <source>
        <dbReference type="Pfam" id="PF18567"/>
    </source>
</evidence>
<dbReference type="GO" id="GO:0005829">
    <property type="term" value="C:cytosol"/>
    <property type="evidence" value="ECO:0007669"/>
    <property type="project" value="TreeGrafter"/>
</dbReference>
<dbReference type="InterPro" id="IPR035897">
    <property type="entry name" value="Toll_tir_struct_dom_sf"/>
</dbReference>
<dbReference type="PANTHER" id="PTHR16267:SF11">
    <property type="entry name" value="STUMPS, ISOFORM E"/>
    <property type="match status" value="1"/>
</dbReference>
<protein>
    <recommendedName>
        <fullName evidence="1">PIK3AP1 Toll/interleukin-1 receptor domain-containing protein</fullName>
    </recommendedName>
</protein>
<dbReference type="EMBL" id="CAJPVJ010001845">
    <property type="protein sequence ID" value="CAG2165398.1"/>
    <property type="molecule type" value="Genomic_DNA"/>
</dbReference>
<dbReference type="EMBL" id="OC916670">
    <property type="protein sequence ID" value="CAD7644925.1"/>
    <property type="molecule type" value="Genomic_DNA"/>
</dbReference>
<gene>
    <name evidence="2" type="ORF">ONB1V03_LOCUS4940</name>
</gene>
<dbReference type="Pfam" id="PF18567">
    <property type="entry name" value="TIR_3"/>
    <property type="match status" value="1"/>
</dbReference>
<dbReference type="AlphaFoldDB" id="A0A7R9QI00"/>
<dbReference type="GO" id="GO:0005104">
    <property type="term" value="F:fibroblast growth factor receptor binding"/>
    <property type="evidence" value="ECO:0007669"/>
    <property type="project" value="TreeGrafter"/>
</dbReference>
<name>A0A7R9QI00_9ACAR</name>
<dbReference type="InterPro" id="IPR041340">
    <property type="entry name" value="PIK3AP1_TIR"/>
</dbReference>
<feature type="domain" description="PIK3AP1 Toll/interleukin-1 receptor" evidence="1">
    <location>
        <begin position="8"/>
        <end position="107"/>
    </location>
</feature>
<dbReference type="InterPro" id="IPR052446">
    <property type="entry name" value="B-cell_PI3K-Signaling_Adptrs"/>
</dbReference>
<keyword evidence="3" id="KW-1185">Reference proteome</keyword>
<dbReference type="OrthoDB" id="6527887at2759"/>
<accession>A0A7R9QI00</accession>
<organism evidence="2">
    <name type="scientific">Oppiella nova</name>
    <dbReference type="NCBI Taxonomy" id="334625"/>
    <lineage>
        <taxon>Eukaryota</taxon>
        <taxon>Metazoa</taxon>
        <taxon>Ecdysozoa</taxon>
        <taxon>Arthropoda</taxon>
        <taxon>Chelicerata</taxon>
        <taxon>Arachnida</taxon>
        <taxon>Acari</taxon>
        <taxon>Acariformes</taxon>
        <taxon>Sarcoptiformes</taxon>
        <taxon>Oribatida</taxon>
        <taxon>Brachypylina</taxon>
        <taxon>Oppioidea</taxon>
        <taxon>Oppiidae</taxon>
        <taxon>Oppiella</taxon>
    </lineage>
</organism>
<sequence>MLSFIVPEIIVLFAADGHKWDRYLSEEFAQMIEFPLNIHHKHVEHMDEDFEEFLQSMPKFNAFILLLSRDFLNTMYVLSEKMYSLTKCMNPSKCLLLFCNCLESDVNDIHKSLLYGYRRCHRVVATHNDVKQFMINTVKCLSNILEFHKYKDNRMLKVSTKKYNNFISIAPQFELSTDIIYETKDRIYILLDSAISETQRIHVSIGVTNDILIVHYKNPFTLYFTIPDNKSQIFSTQSLDRKEFERKYGLYDIPRSASLSHIYYNERQSWYSHWYVTLRCSTTFTITSGRGLCNISICDNLCGRDFGLIKNFNVYYRRGLPFKWAIICRRGFRLRSFNRRHGYGVALLDIRVIGNNKRVMDWGRGFRFIDNNTRVVAITGQTRHTLWTYGIRCVNKR</sequence>
<dbReference type="Proteomes" id="UP000728032">
    <property type="component" value="Unassembled WGS sequence"/>
</dbReference>
<dbReference type="PANTHER" id="PTHR16267">
    <property type="entry name" value="BANK1/PIK3AP1 FAMILY MEMBER"/>
    <property type="match status" value="1"/>
</dbReference>
<reference evidence="2" key="1">
    <citation type="submission" date="2020-11" db="EMBL/GenBank/DDBJ databases">
        <authorList>
            <person name="Tran Van P."/>
        </authorList>
    </citation>
    <scope>NUCLEOTIDE SEQUENCE</scope>
</reference>
<evidence type="ECO:0000313" key="2">
    <source>
        <dbReference type="EMBL" id="CAD7644925.1"/>
    </source>
</evidence>